<evidence type="ECO:0000313" key="1">
    <source>
        <dbReference type="EMBL" id="PAV66375.1"/>
    </source>
</evidence>
<accession>A0A2A2JXD0</accession>
<gene>
    <name evidence="1" type="ORF">WR25_04294</name>
</gene>
<comment type="caution">
    <text evidence="1">The sequence shown here is derived from an EMBL/GenBank/DDBJ whole genome shotgun (WGS) entry which is preliminary data.</text>
</comment>
<sequence>MAREREKRATLKPLHKIAKTLLPKLGISQQNLLFYASLANFYTVHDLRNLKTDQTHLYLLYYAWQRYRHMLEEESSAGAQKLFVAEQVRRHQETPQAGRLLLLYVDDQVADVTPFGDVRKRAFKIMSRDTLQITGQRMSVKPMSKLALHWQAIDGLTGCICRHCHFQKTTAPINET</sequence>
<dbReference type="AlphaFoldDB" id="A0A2A2JXD0"/>
<dbReference type="OrthoDB" id="10568303at2759"/>
<name>A0A2A2JXD0_9BILA</name>
<keyword evidence="2" id="KW-1185">Reference proteome</keyword>
<organism evidence="1 2">
    <name type="scientific">Diploscapter pachys</name>
    <dbReference type="NCBI Taxonomy" id="2018661"/>
    <lineage>
        <taxon>Eukaryota</taxon>
        <taxon>Metazoa</taxon>
        <taxon>Ecdysozoa</taxon>
        <taxon>Nematoda</taxon>
        <taxon>Chromadorea</taxon>
        <taxon>Rhabditida</taxon>
        <taxon>Rhabditina</taxon>
        <taxon>Rhabditomorpha</taxon>
        <taxon>Rhabditoidea</taxon>
        <taxon>Rhabditidae</taxon>
        <taxon>Diploscapter</taxon>
    </lineage>
</organism>
<evidence type="ECO:0000313" key="2">
    <source>
        <dbReference type="Proteomes" id="UP000218231"/>
    </source>
</evidence>
<proteinExistence type="predicted"/>
<reference evidence="1 2" key="1">
    <citation type="journal article" date="2017" name="Curr. Biol.">
        <title>Genome architecture and evolution of a unichromosomal asexual nematode.</title>
        <authorList>
            <person name="Fradin H."/>
            <person name="Zegar C."/>
            <person name="Gutwein M."/>
            <person name="Lucas J."/>
            <person name="Kovtun M."/>
            <person name="Corcoran D."/>
            <person name="Baugh L.R."/>
            <person name="Kiontke K."/>
            <person name="Gunsalus K."/>
            <person name="Fitch D.H."/>
            <person name="Piano F."/>
        </authorList>
    </citation>
    <scope>NUCLEOTIDE SEQUENCE [LARGE SCALE GENOMIC DNA]</scope>
    <source>
        <strain evidence="1">PF1309</strain>
    </source>
</reference>
<dbReference type="Proteomes" id="UP000218231">
    <property type="component" value="Unassembled WGS sequence"/>
</dbReference>
<dbReference type="EMBL" id="LIAE01010110">
    <property type="protein sequence ID" value="PAV66375.1"/>
    <property type="molecule type" value="Genomic_DNA"/>
</dbReference>
<protein>
    <submittedName>
        <fullName evidence="1">Uncharacterized protein</fullName>
    </submittedName>
</protein>